<dbReference type="InterPro" id="IPR010776">
    <property type="entry name" value="Hop2_WH_dom"/>
</dbReference>
<evidence type="ECO:0000256" key="1">
    <source>
        <dbReference type="ARBA" id="ARBA00004123"/>
    </source>
</evidence>
<evidence type="ECO:0000256" key="2">
    <source>
        <dbReference type="ARBA" id="ARBA00007922"/>
    </source>
</evidence>
<dbReference type="GO" id="GO:0010774">
    <property type="term" value="P:meiotic strand invasion involved in reciprocal meiotic recombination"/>
    <property type="evidence" value="ECO:0007669"/>
    <property type="project" value="TreeGrafter"/>
</dbReference>
<evidence type="ECO:0000313" key="11">
    <source>
        <dbReference type="EMBL" id="EGG21100.1"/>
    </source>
</evidence>
<comment type="similarity">
    <text evidence="2">Belongs to the HOP2 family.</text>
</comment>
<keyword evidence="7" id="KW-0469">Meiosis</keyword>
<dbReference type="AlphaFoldDB" id="F4PUT1"/>
<evidence type="ECO:0000256" key="4">
    <source>
        <dbReference type="ARBA" id="ARBA00023054"/>
    </source>
</evidence>
<dbReference type="GO" id="GO:0000794">
    <property type="term" value="C:condensed nuclear chromosome"/>
    <property type="evidence" value="ECO:0007669"/>
    <property type="project" value="TreeGrafter"/>
</dbReference>
<evidence type="ECO:0000256" key="3">
    <source>
        <dbReference type="ARBA" id="ARBA00016093"/>
    </source>
</evidence>
<dbReference type="GO" id="GO:0120231">
    <property type="term" value="C:DNA recombinase auxiliary factor complex"/>
    <property type="evidence" value="ECO:0007669"/>
    <property type="project" value="TreeGrafter"/>
</dbReference>
<feature type="coiled-coil region" evidence="8">
    <location>
        <begin position="91"/>
        <end position="178"/>
    </location>
</feature>
<evidence type="ECO:0000259" key="10">
    <source>
        <dbReference type="Pfam" id="PF18517"/>
    </source>
</evidence>
<dbReference type="InterPro" id="IPR036388">
    <property type="entry name" value="WH-like_DNA-bd_sf"/>
</dbReference>
<gene>
    <name evidence="11" type="primary">hop2</name>
    <name evidence="11" type="ORF">DFA_00975</name>
</gene>
<evidence type="ECO:0000313" key="12">
    <source>
        <dbReference type="Proteomes" id="UP000007797"/>
    </source>
</evidence>
<dbReference type="EMBL" id="GL883010">
    <property type="protein sequence ID" value="EGG21100.1"/>
    <property type="molecule type" value="Genomic_DNA"/>
</dbReference>
<dbReference type="GO" id="GO:0003690">
    <property type="term" value="F:double-stranded DNA binding"/>
    <property type="evidence" value="ECO:0007669"/>
    <property type="project" value="TreeGrafter"/>
</dbReference>
<dbReference type="STRING" id="1054147.F4PUT1"/>
<proteinExistence type="inferred from homology"/>
<dbReference type="GO" id="GO:0000709">
    <property type="term" value="P:meiotic joint molecule formation"/>
    <property type="evidence" value="ECO:0007669"/>
    <property type="project" value="TreeGrafter"/>
</dbReference>
<evidence type="ECO:0000256" key="7">
    <source>
        <dbReference type="ARBA" id="ARBA00023254"/>
    </source>
</evidence>
<feature type="domain" description="Leucine zipper with capping helix" evidence="10">
    <location>
        <begin position="163"/>
        <end position="217"/>
    </location>
</feature>
<feature type="domain" description="Homologous-pairing protein 2 winged helix" evidence="9">
    <location>
        <begin position="14"/>
        <end position="68"/>
    </location>
</feature>
<sequence>MGPKAKPGANAELDKVLQYINQENRPFTAALLEQKMPSLTKAACQKILKALDDKGKIASKEFGKTLVYWKLQEKEELDEYGQPINGGKPTVEDIARQITSKKAEAESLANEYKQLQVESRKLESQPTDKEIEDEIKKLTEENKALQDKVNQYAKKKDVVMSESELKQLKENHAKARREWVKRKKTFKEVVDAVLERTGKKKADLKENIGWEDDEDLGVKMIEDRSKPDRDVKKVKR</sequence>
<evidence type="ECO:0000256" key="8">
    <source>
        <dbReference type="SAM" id="Coils"/>
    </source>
</evidence>
<dbReference type="OrthoDB" id="272266at2759"/>
<name>F4PUT1_CACFS</name>
<evidence type="ECO:0000259" key="9">
    <source>
        <dbReference type="Pfam" id="PF07106"/>
    </source>
</evidence>
<dbReference type="OMA" id="CIYTEIG"/>
<dbReference type="InterPro" id="IPR040661">
    <property type="entry name" value="LZ3wCH"/>
</dbReference>
<evidence type="ECO:0000256" key="5">
    <source>
        <dbReference type="ARBA" id="ARBA00023172"/>
    </source>
</evidence>
<protein>
    <recommendedName>
        <fullName evidence="3">Homologous-pairing protein 2 homolog</fullName>
    </recommendedName>
</protein>
<accession>F4PUT1</accession>
<dbReference type="PANTHER" id="PTHR15938">
    <property type="entry name" value="TBP-1 INTERACTING PROTEIN"/>
    <property type="match status" value="1"/>
</dbReference>
<evidence type="ECO:0000256" key="6">
    <source>
        <dbReference type="ARBA" id="ARBA00023242"/>
    </source>
</evidence>
<dbReference type="GO" id="GO:0120230">
    <property type="term" value="F:recombinase activator activity"/>
    <property type="evidence" value="ECO:0007669"/>
    <property type="project" value="TreeGrafter"/>
</dbReference>
<dbReference type="GO" id="GO:0007129">
    <property type="term" value="P:homologous chromosome pairing at meiosis"/>
    <property type="evidence" value="ECO:0007669"/>
    <property type="project" value="TreeGrafter"/>
</dbReference>
<keyword evidence="5" id="KW-0233">DNA recombination</keyword>
<organism evidence="11 12">
    <name type="scientific">Cavenderia fasciculata</name>
    <name type="common">Slime mold</name>
    <name type="synonym">Dictyostelium fasciculatum</name>
    <dbReference type="NCBI Taxonomy" id="261658"/>
    <lineage>
        <taxon>Eukaryota</taxon>
        <taxon>Amoebozoa</taxon>
        <taxon>Evosea</taxon>
        <taxon>Eumycetozoa</taxon>
        <taxon>Dictyostelia</taxon>
        <taxon>Acytosteliales</taxon>
        <taxon>Cavenderiaceae</taxon>
        <taxon>Cavenderia</taxon>
    </lineage>
</organism>
<reference evidence="12" key="1">
    <citation type="journal article" date="2011" name="Genome Res.">
        <title>Phylogeny-wide analysis of social amoeba genomes highlights ancient origins for complex intercellular communication.</title>
        <authorList>
            <person name="Heidel A.J."/>
            <person name="Lawal H.M."/>
            <person name="Felder M."/>
            <person name="Schilde C."/>
            <person name="Helps N.R."/>
            <person name="Tunggal B."/>
            <person name="Rivero F."/>
            <person name="John U."/>
            <person name="Schleicher M."/>
            <person name="Eichinger L."/>
            <person name="Platzer M."/>
            <person name="Noegel A.A."/>
            <person name="Schaap P."/>
            <person name="Gloeckner G."/>
        </authorList>
    </citation>
    <scope>NUCLEOTIDE SEQUENCE [LARGE SCALE GENOMIC DNA]</scope>
    <source>
        <strain evidence="12">SH3</strain>
    </source>
</reference>
<dbReference type="PANTHER" id="PTHR15938:SF0">
    <property type="entry name" value="HOMOLOGOUS-PAIRING PROTEIN 2 HOMOLOG"/>
    <property type="match status" value="1"/>
</dbReference>
<dbReference type="Gene3D" id="1.10.10.10">
    <property type="entry name" value="Winged helix-like DNA-binding domain superfamily/Winged helix DNA-binding domain"/>
    <property type="match status" value="1"/>
</dbReference>
<keyword evidence="4 8" id="KW-0175">Coiled coil</keyword>
<comment type="subcellular location">
    <subcellularLocation>
        <location evidence="1">Nucleus</location>
    </subcellularLocation>
</comment>
<dbReference type="Pfam" id="PF18517">
    <property type="entry name" value="LZ3wCH"/>
    <property type="match status" value="1"/>
</dbReference>
<dbReference type="RefSeq" id="XP_004358950.1">
    <property type="nucleotide sequence ID" value="XM_004358893.1"/>
</dbReference>
<dbReference type="Pfam" id="PF07106">
    <property type="entry name" value="WHD_TBPIP"/>
    <property type="match status" value="1"/>
</dbReference>
<dbReference type="Proteomes" id="UP000007797">
    <property type="component" value="Unassembled WGS sequence"/>
</dbReference>
<keyword evidence="6" id="KW-0539">Nucleus</keyword>
<dbReference type="GeneID" id="14873278"/>
<keyword evidence="12" id="KW-1185">Reference proteome</keyword>
<dbReference type="KEGG" id="dfa:DFA_00975"/>